<dbReference type="FunFam" id="3.40.50.300:FF:000032">
    <property type="entry name" value="Export ABC transporter ATP-binding protein"/>
    <property type="match status" value="1"/>
</dbReference>
<dbReference type="InterPro" id="IPR017911">
    <property type="entry name" value="MacB-like_ATP-bd"/>
</dbReference>
<evidence type="ECO:0000256" key="8">
    <source>
        <dbReference type="SAM" id="MobiDB-lite"/>
    </source>
</evidence>
<evidence type="ECO:0000256" key="2">
    <source>
        <dbReference type="ARBA" id="ARBA00022475"/>
    </source>
</evidence>
<comment type="similarity">
    <text evidence="7">Belongs to the ABC transporter superfamily. Macrolide exporter (TC 3.A.1.122) family.</text>
</comment>
<dbReference type="GO" id="GO:0005524">
    <property type="term" value="F:ATP binding"/>
    <property type="evidence" value="ECO:0007669"/>
    <property type="project" value="UniProtKB-KW"/>
</dbReference>
<dbReference type="CDD" id="cd03255">
    <property type="entry name" value="ABC_MJ0796_LolCDE_FtsE"/>
    <property type="match status" value="1"/>
</dbReference>
<sequence length="259" mass="28172">MSETHRPVLTLKQLRKSYNVGKPNETEVLHGIDLEIGEDDFAALVGPSGSGKSTLLNMLGLLDHPTSGELFLQGQPTREMDDETRTAARGRKIGFVFQFHHLIPAFSVLENVLMPLMIAQGKPGNSDRERAIKLLADVGLEKFAQEKPGNLSGGQQQRVAIARALITQPALLLADEPTGNLDTQTAAGIFKLFRRFNHEFGCAVLIVTHDPRLSETCDRTITLVDGRIESDVRTPHEPAQSGQGMSASEALASKSGLEK</sequence>
<dbReference type="InterPro" id="IPR003439">
    <property type="entry name" value="ABC_transporter-like_ATP-bd"/>
</dbReference>
<evidence type="ECO:0000256" key="3">
    <source>
        <dbReference type="ARBA" id="ARBA00022741"/>
    </source>
</evidence>
<comment type="caution">
    <text evidence="10">The sequence shown here is derived from an EMBL/GenBank/DDBJ whole genome shotgun (WGS) entry which is preliminary data.</text>
</comment>
<reference evidence="10 11" key="1">
    <citation type="submission" date="2017-08" db="EMBL/GenBank/DDBJ databases">
        <title>Pusillimonas indicus sp. nov., a member of the family Alcaligenaceae isolated from surface seawater.</title>
        <authorList>
            <person name="Li J."/>
        </authorList>
    </citation>
    <scope>NUCLEOTIDE SEQUENCE [LARGE SCALE GENOMIC DNA]</scope>
    <source>
        <strain evidence="10 11">L52-1-41</strain>
    </source>
</reference>
<feature type="domain" description="ABC transporter" evidence="9">
    <location>
        <begin position="9"/>
        <end position="250"/>
    </location>
</feature>
<keyword evidence="5" id="KW-0812">Transmembrane</keyword>
<keyword evidence="5" id="KW-0472">Membrane</keyword>
<dbReference type="GO" id="GO:0022857">
    <property type="term" value="F:transmembrane transporter activity"/>
    <property type="evidence" value="ECO:0007669"/>
    <property type="project" value="TreeGrafter"/>
</dbReference>
<dbReference type="PROSITE" id="PS50893">
    <property type="entry name" value="ABC_TRANSPORTER_2"/>
    <property type="match status" value="1"/>
</dbReference>
<evidence type="ECO:0000256" key="5">
    <source>
        <dbReference type="ARBA" id="ARBA00022989"/>
    </source>
</evidence>
<evidence type="ECO:0000259" key="9">
    <source>
        <dbReference type="PROSITE" id="PS50893"/>
    </source>
</evidence>
<name>A0A3A1YSQ9_9BURK</name>
<dbReference type="InterPro" id="IPR017871">
    <property type="entry name" value="ABC_transporter-like_CS"/>
</dbReference>
<proteinExistence type="inferred from homology"/>
<evidence type="ECO:0000256" key="6">
    <source>
        <dbReference type="ARBA" id="ARBA00023251"/>
    </source>
</evidence>
<dbReference type="InterPro" id="IPR027417">
    <property type="entry name" value="P-loop_NTPase"/>
</dbReference>
<dbReference type="InterPro" id="IPR015854">
    <property type="entry name" value="ABC_transpr_LolD-like"/>
</dbReference>
<protein>
    <submittedName>
        <fullName evidence="10">ABC transporter ATP-binding protein</fullName>
    </submittedName>
</protein>
<evidence type="ECO:0000256" key="1">
    <source>
        <dbReference type="ARBA" id="ARBA00022448"/>
    </source>
</evidence>
<dbReference type="Pfam" id="PF00005">
    <property type="entry name" value="ABC_tran"/>
    <property type="match status" value="1"/>
</dbReference>
<gene>
    <name evidence="10" type="ORF">CJP73_07010</name>
</gene>
<dbReference type="RefSeq" id="WP_114419438.1">
    <property type="nucleotide sequence ID" value="NZ_NQYH01000004.1"/>
</dbReference>
<dbReference type="PANTHER" id="PTHR24220">
    <property type="entry name" value="IMPORT ATP-BINDING PROTEIN"/>
    <property type="match status" value="1"/>
</dbReference>
<keyword evidence="4 10" id="KW-0067">ATP-binding</keyword>
<dbReference type="InterPro" id="IPR003593">
    <property type="entry name" value="AAA+_ATPase"/>
</dbReference>
<keyword evidence="6" id="KW-0046">Antibiotic resistance</keyword>
<dbReference type="PROSITE" id="PS00211">
    <property type="entry name" value="ABC_TRANSPORTER_1"/>
    <property type="match status" value="1"/>
</dbReference>
<organism evidence="10 11">
    <name type="scientific">Neopusillimonas maritima</name>
    <dbReference type="NCBI Taxonomy" id="2026239"/>
    <lineage>
        <taxon>Bacteria</taxon>
        <taxon>Pseudomonadati</taxon>
        <taxon>Pseudomonadota</taxon>
        <taxon>Betaproteobacteria</taxon>
        <taxon>Burkholderiales</taxon>
        <taxon>Alcaligenaceae</taxon>
        <taxon>Neopusillimonas</taxon>
    </lineage>
</organism>
<keyword evidence="3" id="KW-0547">Nucleotide-binding</keyword>
<evidence type="ECO:0000256" key="4">
    <source>
        <dbReference type="ARBA" id="ARBA00022840"/>
    </source>
</evidence>
<keyword evidence="5" id="KW-1133">Transmembrane helix</keyword>
<evidence type="ECO:0000256" key="7">
    <source>
        <dbReference type="ARBA" id="ARBA00038388"/>
    </source>
</evidence>
<keyword evidence="1" id="KW-0813">Transport</keyword>
<evidence type="ECO:0000313" key="10">
    <source>
        <dbReference type="EMBL" id="RIY41273.1"/>
    </source>
</evidence>
<dbReference type="GO" id="GO:0016887">
    <property type="term" value="F:ATP hydrolysis activity"/>
    <property type="evidence" value="ECO:0007669"/>
    <property type="project" value="InterPro"/>
</dbReference>
<dbReference type="GO" id="GO:0005886">
    <property type="term" value="C:plasma membrane"/>
    <property type="evidence" value="ECO:0007669"/>
    <property type="project" value="TreeGrafter"/>
</dbReference>
<dbReference type="GO" id="GO:0046677">
    <property type="term" value="P:response to antibiotic"/>
    <property type="evidence" value="ECO:0007669"/>
    <property type="project" value="UniProtKB-KW"/>
</dbReference>
<evidence type="ECO:0000313" key="11">
    <source>
        <dbReference type="Proteomes" id="UP000266206"/>
    </source>
</evidence>
<feature type="region of interest" description="Disordered" evidence="8">
    <location>
        <begin position="228"/>
        <end position="259"/>
    </location>
</feature>
<dbReference type="OrthoDB" id="9802264at2"/>
<dbReference type="Proteomes" id="UP000266206">
    <property type="component" value="Unassembled WGS sequence"/>
</dbReference>
<dbReference type="GO" id="GO:0098796">
    <property type="term" value="C:membrane protein complex"/>
    <property type="evidence" value="ECO:0007669"/>
    <property type="project" value="UniProtKB-ARBA"/>
</dbReference>
<accession>A0A3A1YSQ9</accession>
<dbReference type="SMART" id="SM00382">
    <property type="entry name" value="AAA"/>
    <property type="match status" value="1"/>
</dbReference>
<keyword evidence="2" id="KW-1003">Cell membrane</keyword>
<dbReference type="EMBL" id="NQYH01000004">
    <property type="protein sequence ID" value="RIY41273.1"/>
    <property type="molecule type" value="Genomic_DNA"/>
</dbReference>
<dbReference type="PANTHER" id="PTHR24220:SF689">
    <property type="entry name" value="LIPOPROTEIN-RELEASING SYSTEM ATP-BINDING PROTEIN LOLD"/>
    <property type="match status" value="1"/>
</dbReference>
<dbReference type="SUPFAM" id="SSF52540">
    <property type="entry name" value="P-loop containing nucleoside triphosphate hydrolases"/>
    <property type="match status" value="1"/>
</dbReference>
<dbReference type="Gene3D" id="3.40.50.300">
    <property type="entry name" value="P-loop containing nucleotide triphosphate hydrolases"/>
    <property type="match status" value="1"/>
</dbReference>
<dbReference type="AlphaFoldDB" id="A0A3A1YSQ9"/>